<evidence type="ECO:0000256" key="3">
    <source>
        <dbReference type="PIRNR" id="PIRNR002070"/>
    </source>
</evidence>
<evidence type="ECO:0000313" key="5">
    <source>
        <dbReference type="EMBL" id="HGB14458.1"/>
    </source>
</evidence>
<comment type="caution">
    <text evidence="5">The sequence shown here is derived from an EMBL/GenBank/DDBJ whole genome shotgun (WGS) entry which is preliminary data.</text>
</comment>
<dbReference type="NCBIfam" id="TIGR00621">
    <property type="entry name" value="ssb"/>
    <property type="match status" value="1"/>
</dbReference>
<dbReference type="GO" id="GO:0006260">
    <property type="term" value="P:DNA replication"/>
    <property type="evidence" value="ECO:0007669"/>
    <property type="project" value="InterPro"/>
</dbReference>
<dbReference type="Pfam" id="PF00436">
    <property type="entry name" value="SSB"/>
    <property type="match status" value="1"/>
</dbReference>
<evidence type="ECO:0000256" key="1">
    <source>
        <dbReference type="ARBA" id="ARBA00023125"/>
    </source>
</evidence>
<comment type="caution">
    <text evidence="2">Lacks conserved residue(s) required for the propagation of feature annotation.</text>
</comment>
<dbReference type="Gene3D" id="2.40.50.140">
    <property type="entry name" value="Nucleic acid-binding proteins"/>
    <property type="match status" value="1"/>
</dbReference>
<evidence type="ECO:0000256" key="2">
    <source>
        <dbReference type="HAMAP-Rule" id="MF_00984"/>
    </source>
</evidence>
<gene>
    <name evidence="5" type="primary">ssb</name>
    <name evidence="5" type="ORF">ENV62_04355</name>
</gene>
<name>A0A7C3SKM7_9BACT</name>
<dbReference type="EMBL" id="DTHB01000031">
    <property type="protein sequence ID" value="HGB14458.1"/>
    <property type="molecule type" value="Genomic_DNA"/>
</dbReference>
<dbReference type="InterPro" id="IPR000424">
    <property type="entry name" value="Primosome_PriB/ssb"/>
</dbReference>
<dbReference type="AlphaFoldDB" id="A0A7C3SKM7"/>
<dbReference type="InterPro" id="IPR012340">
    <property type="entry name" value="NA-bd_OB-fold"/>
</dbReference>
<dbReference type="CDD" id="cd04496">
    <property type="entry name" value="SSB_OBF"/>
    <property type="match status" value="1"/>
</dbReference>
<dbReference type="SUPFAM" id="SSF50249">
    <property type="entry name" value="Nucleic acid-binding proteins"/>
    <property type="match status" value="1"/>
</dbReference>
<protein>
    <recommendedName>
        <fullName evidence="2 3">Single-stranded DNA-binding protein</fullName>
        <shortName evidence="2">SSB</shortName>
    </recommendedName>
</protein>
<dbReference type="PANTHER" id="PTHR10302:SF27">
    <property type="entry name" value="SINGLE-STRANDED DNA-BINDING PROTEIN"/>
    <property type="match status" value="1"/>
</dbReference>
<organism evidence="5">
    <name type="scientific">Desulfobacca acetoxidans</name>
    <dbReference type="NCBI Taxonomy" id="60893"/>
    <lineage>
        <taxon>Bacteria</taxon>
        <taxon>Pseudomonadati</taxon>
        <taxon>Thermodesulfobacteriota</taxon>
        <taxon>Desulfobaccia</taxon>
        <taxon>Desulfobaccales</taxon>
        <taxon>Desulfobaccaceae</taxon>
        <taxon>Desulfobacca</taxon>
    </lineage>
</organism>
<dbReference type="HAMAP" id="MF_00984">
    <property type="entry name" value="SSB"/>
    <property type="match status" value="1"/>
</dbReference>
<keyword evidence="1 2" id="KW-0238">DNA-binding</keyword>
<evidence type="ECO:0000256" key="4">
    <source>
        <dbReference type="SAM" id="MobiDB-lite"/>
    </source>
</evidence>
<dbReference type="PROSITE" id="PS50935">
    <property type="entry name" value="SSB"/>
    <property type="match status" value="1"/>
</dbReference>
<reference evidence="5" key="1">
    <citation type="journal article" date="2020" name="mSystems">
        <title>Genome- and Community-Level Interaction Insights into Carbon Utilization and Element Cycling Functions of Hydrothermarchaeota in Hydrothermal Sediment.</title>
        <authorList>
            <person name="Zhou Z."/>
            <person name="Liu Y."/>
            <person name="Xu W."/>
            <person name="Pan J."/>
            <person name="Luo Z.H."/>
            <person name="Li M."/>
        </authorList>
    </citation>
    <scope>NUCLEOTIDE SEQUENCE [LARGE SCALE GENOMIC DNA]</scope>
    <source>
        <strain evidence="5">SpSt-776</strain>
    </source>
</reference>
<accession>A0A7C3SKM7</accession>
<dbReference type="GO" id="GO:0009295">
    <property type="term" value="C:nucleoid"/>
    <property type="evidence" value="ECO:0007669"/>
    <property type="project" value="TreeGrafter"/>
</dbReference>
<dbReference type="GO" id="GO:0003697">
    <property type="term" value="F:single-stranded DNA binding"/>
    <property type="evidence" value="ECO:0007669"/>
    <property type="project" value="UniProtKB-UniRule"/>
</dbReference>
<feature type="region of interest" description="Disordered" evidence="4">
    <location>
        <begin position="107"/>
        <end position="131"/>
    </location>
</feature>
<comment type="subunit">
    <text evidence="2">Homotetramer.</text>
</comment>
<proteinExistence type="inferred from homology"/>
<dbReference type="InterPro" id="IPR011344">
    <property type="entry name" value="ssDNA-bd"/>
</dbReference>
<dbReference type="PANTHER" id="PTHR10302">
    <property type="entry name" value="SINGLE-STRANDED DNA-BINDING PROTEIN"/>
    <property type="match status" value="1"/>
</dbReference>
<dbReference type="PIRSF" id="PIRSF002070">
    <property type="entry name" value="SSB"/>
    <property type="match status" value="1"/>
</dbReference>
<sequence>MNKVILIGHLGQDPETYTTASGQSVTKLRLATTDRYHDKNTGEKREQTQWHTLVAWGRLAEICGKYLEKGSHICAEGKLTYRKWQDRDGNSRVSAEVRLENLKMLNQKRHQGNNGMDAPMDPPYESADIPF</sequence>